<proteinExistence type="predicted"/>
<keyword evidence="1" id="KW-0175">Coiled coil</keyword>
<dbReference type="AlphaFoldDB" id="A0A0W0TW81"/>
<comment type="caution">
    <text evidence="2">The sequence shown here is derived from an EMBL/GenBank/DDBJ whole genome shotgun (WGS) entry which is preliminary data.</text>
</comment>
<dbReference type="EMBL" id="LNYA01000003">
    <property type="protein sequence ID" value="KTC99642.1"/>
    <property type="molecule type" value="Genomic_DNA"/>
</dbReference>
<dbReference type="OrthoDB" id="5637544at2"/>
<feature type="coiled-coil region" evidence="1">
    <location>
        <begin position="221"/>
        <end position="321"/>
    </location>
</feature>
<name>A0A0W0TW81_LEGER</name>
<dbReference type="PATRIC" id="fig|448.7.peg.563"/>
<accession>A0A0W0TW81</accession>
<keyword evidence="3" id="KW-1185">Reference proteome</keyword>
<organism evidence="2 3">
    <name type="scientific">Legionella erythra</name>
    <dbReference type="NCBI Taxonomy" id="448"/>
    <lineage>
        <taxon>Bacteria</taxon>
        <taxon>Pseudomonadati</taxon>
        <taxon>Pseudomonadota</taxon>
        <taxon>Gammaproteobacteria</taxon>
        <taxon>Legionellales</taxon>
        <taxon>Legionellaceae</taxon>
        <taxon>Legionella</taxon>
    </lineage>
</organism>
<dbReference type="STRING" id="448.Lery_0543"/>
<reference evidence="2 3" key="1">
    <citation type="submission" date="2015-11" db="EMBL/GenBank/DDBJ databases">
        <title>Genomic analysis of 38 Legionella species identifies large and diverse effector repertoires.</title>
        <authorList>
            <person name="Burstein D."/>
            <person name="Amaro F."/>
            <person name="Zusman T."/>
            <person name="Lifshitz Z."/>
            <person name="Cohen O."/>
            <person name="Gilbert J.A."/>
            <person name="Pupko T."/>
            <person name="Shuman H.A."/>
            <person name="Segal G."/>
        </authorList>
    </citation>
    <scope>NUCLEOTIDE SEQUENCE [LARGE SCALE GENOMIC DNA]</scope>
    <source>
        <strain evidence="2 3">SE-32A-C8</strain>
    </source>
</reference>
<dbReference type="Proteomes" id="UP000054773">
    <property type="component" value="Unassembled WGS sequence"/>
</dbReference>
<evidence type="ECO:0000313" key="2">
    <source>
        <dbReference type="EMBL" id="KTC99642.1"/>
    </source>
</evidence>
<gene>
    <name evidence="2" type="ORF">Lery_0543</name>
</gene>
<protein>
    <submittedName>
        <fullName evidence="2">Uncharacterized protein</fullName>
    </submittedName>
</protein>
<sequence>MITVNIWLSTTKLFNHRITHSYFGPLLASQENNEHIGHANLQLEITDHSPHFAYSQTVLEPLRGKATLKTIAVPVAEKKENHASLEPQLVRCNSFTLSFWPDERPKLIKEAAQLFFKMTNSKPRVKGIKPEFKTHQEDMLLEETASKPITMTHPSLQYNRDNPLHRRQQALKQELGELNELHNTLTLYTANLKANGLKQEKLLQQKKTLTSQHMQAMQPLQEDLQKNKERQKITQKQLSRKKTVLRYLDTLEQRDEQSNKQFLTLTREMNKLTRRQERLQQKEKKLLQSEKDMNLAYTHNVEELQEQLSRQQQEGVAFKKQIDDTTLLLNGRDESYLKALRAEYIDLSLRENAFINEKSETTVGRHPDLTLYLPVADSNTIGLDEKKILKALEEENGQAYSFFTNNCASSVKRCLLAGIDKTLQRQLEDAGLAPDFFQVKKIETCQSLKRWTKTLEHHLIELNAAASRPDTTPVLTF</sequence>
<evidence type="ECO:0000313" key="3">
    <source>
        <dbReference type="Proteomes" id="UP000054773"/>
    </source>
</evidence>
<dbReference type="RefSeq" id="WP_058525708.1">
    <property type="nucleotide sequence ID" value="NZ_CAAAHY010000001.1"/>
</dbReference>
<evidence type="ECO:0000256" key="1">
    <source>
        <dbReference type="SAM" id="Coils"/>
    </source>
</evidence>